<dbReference type="Gene3D" id="3.30.70.100">
    <property type="match status" value="1"/>
</dbReference>
<gene>
    <name evidence="2" type="ORF">DBZ45_13965</name>
</gene>
<dbReference type="InterPro" id="IPR012577">
    <property type="entry name" value="NIPSNAP"/>
</dbReference>
<dbReference type="Proteomes" id="UP000249166">
    <property type="component" value="Unassembled WGS sequence"/>
</dbReference>
<organism evidence="2 3">
    <name type="scientific">Arthrobacter globiformis</name>
    <dbReference type="NCBI Taxonomy" id="1665"/>
    <lineage>
        <taxon>Bacteria</taxon>
        <taxon>Bacillati</taxon>
        <taxon>Actinomycetota</taxon>
        <taxon>Actinomycetes</taxon>
        <taxon>Micrococcales</taxon>
        <taxon>Micrococcaceae</taxon>
        <taxon>Arthrobacter</taxon>
    </lineage>
</organism>
<evidence type="ECO:0000313" key="3">
    <source>
        <dbReference type="Proteomes" id="UP000249166"/>
    </source>
</evidence>
<reference evidence="2 3" key="1">
    <citation type="submission" date="2018-04" db="EMBL/GenBank/DDBJ databases">
        <title>Bacteria isolated from cave deposits of Manipur.</title>
        <authorList>
            <person name="Sahoo D."/>
            <person name="Sarangthem I."/>
            <person name="Nandeibam J."/>
        </authorList>
    </citation>
    <scope>NUCLEOTIDE SEQUENCE [LARGE SCALE GENOMIC DNA]</scope>
    <source>
        <strain evidence="3">mrc11</strain>
    </source>
</reference>
<dbReference type="Pfam" id="PF07978">
    <property type="entry name" value="NIPSNAP"/>
    <property type="match status" value="1"/>
</dbReference>
<name>A0A328HDU2_ARTGO</name>
<evidence type="ECO:0000313" key="2">
    <source>
        <dbReference type="EMBL" id="RAM36737.1"/>
    </source>
</evidence>
<dbReference type="OrthoDB" id="5188748at2"/>
<sequence length="100" mass="11433">MRFELRTYDIIAGGMQDWLTLFAGKVVPMHEKFGMPVRAAWVDEGRSQFIWVREFIGSGTLAEQEARYRASPERAEVIGDEPRKFILNMQVQVVAKAFPG</sequence>
<proteinExistence type="predicted"/>
<accession>A0A328HDU2</accession>
<protein>
    <recommendedName>
        <fullName evidence="1">NIPSNAP domain-containing protein</fullName>
    </recommendedName>
</protein>
<dbReference type="AlphaFoldDB" id="A0A328HDU2"/>
<dbReference type="EMBL" id="QLNP01000088">
    <property type="protein sequence ID" value="RAM36737.1"/>
    <property type="molecule type" value="Genomic_DNA"/>
</dbReference>
<feature type="domain" description="NIPSNAP" evidence="1">
    <location>
        <begin position="3"/>
        <end position="95"/>
    </location>
</feature>
<comment type="caution">
    <text evidence="2">The sequence shown here is derived from an EMBL/GenBank/DDBJ whole genome shotgun (WGS) entry which is preliminary data.</text>
</comment>
<dbReference type="SUPFAM" id="SSF54909">
    <property type="entry name" value="Dimeric alpha+beta barrel"/>
    <property type="match status" value="1"/>
</dbReference>
<dbReference type="RefSeq" id="WP_111904481.1">
    <property type="nucleotide sequence ID" value="NZ_QLNP01000088.1"/>
</dbReference>
<evidence type="ECO:0000259" key="1">
    <source>
        <dbReference type="Pfam" id="PF07978"/>
    </source>
</evidence>
<dbReference type="InterPro" id="IPR011008">
    <property type="entry name" value="Dimeric_a/b-barrel"/>
</dbReference>